<dbReference type="PANTHER" id="PTHR33116">
    <property type="entry name" value="REVERSE TRANSCRIPTASE ZINC-BINDING DOMAIN-CONTAINING PROTEIN-RELATED-RELATED"/>
    <property type="match status" value="1"/>
</dbReference>
<reference evidence="2 3" key="1">
    <citation type="journal article" date="2018" name="PLoS Genet.">
        <title>Population sequencing reveals clonal diversity and ancestral inbreeding in the grapevine cultivar Chardonnay.</title>
        <authorList>
            <person name="Roach M.J."/>
            <person name="Johnson D.L."/>
            <person name="Bohlmann J."/>
            <person name="van Vuuren H.J."/>
            <person name="Jones S.J."/>
            <person name="Pretorius I.S."/>
            <person name="Schmidt S.A."/>
            <person name="Borneman A.R."/>
        </authorList>
    </citation>
    <scope>NUCLEOTIDE SEQUENCE [LARGE SCALE GENOMIC DNA]</scope>
    <source>
        <strain evidence="3">cv. Chardonnay</strain>
        <tissue evidence="2">Leaf</tissue>
    </source>
</reference>
<dbReference type="PROSITE" id="PS50878">
    <property type="entry name" value="RT_POL"/>
    <property type="match status" value="1"/>
</dbReference>
<dbReference type="Gene3D" id="3.60.10.10">
    <property type="entry name" value="Endonuclease/exonuclease/phosphatase"/>
    <property type="match status" value="1"/>
</dbReference>
<organism evidence="2 3">
    <name type="scientific">Vitis vinifera</name>
    <name type="common">Grape</name>
    <dbReference type="NCBI Taxonomy" id="29760"/>
    <lineage>
        <taxon>Eukaryota</taxon>
        <taxon>Viridiplantae</taxon>
        <taxon>Streptophyta</taxon>
        <taxon>Embryophyta</taxon>
        <taxon>Tracheophyta</taxon>
        <taxon>Spermatophyta</taxon>
        <taxon>Magnoliopsida</taxon>
        <taxon>eudicotyledons</taxon>
        <taxon>Gunneridae</taxon>
        <taxon>Pentapetalae</taxon>
        <taxon>rosids</taxon>
        <taxon>Vitales</taxon>
        <taxon>Vitaceae</taxon>
        <taxon>Viteae</taxon>
        <taxon>Vitis</taxon>
    </lineage>
</organism>
<accession>A0A438HP38</accession>
<dbReference type="CDD" id="cd01650">
    <property type="entry name" value="RT_nLTR_like"/>
    <property type="match status" value="1"/>
</dbReference>
<evidence type="ECO:0000313" key="3">
    <source>
        <dbReference type="Proteomes" id="UP000288805"/>
    </source>
</evidence>
<dbReference type="InterPro" id="IPR036691">
    <property type="entry name" value="Endo/exonu/phosph_ase_sf"/>
</dbReference>
<evidence type="ECO:0000259" key="1">
    <source>
        <dbReference type="PROSITE" id="PS50878"/>
    </source>
</evidence>
<dbReference type="SUPFAM" id="SSF56672">
    <property type="entry name" value="DNA/RNA polymerases"/>
    <property type="match status" value="1"/>
</dbReference>
<proteinExistence type="predicted"/>
<dbReference type="InterPro" id="IPR043502">
    <property type="entry name" value="DNA/RNA_pol_sf"/>
</dbReference>
<feature type="domain" description="Reverse transcriptase" evidence="1">
    <location>
        <begin position="272"/>
        <end position="552"/>
    </location>
</feature>
<protein>
    <submittedName>
        <fullName evidence="2">LINE-1 retrotransposable element ORF2 protein</fullName>
    </submittedName>
</protein>
<dbReference type="PANTHER" id="PTHR33116:SF78">
    <property type="entry name" value="OS12G0587133 PROTEIN"/>
    <property type="match status" value="1"/>
</dbReference>
<gene>
    <name evidence="2" type="primary">Pol_6</name>
    <name evidence="2" type="ORF">CK203_046059</name>
</gene>
<dbReference type="InterPro" id="IPR000477">
    <property type="entry name" value="RT_dom"/>
</dbReference>
<dbReference type="SUPFAM" id="SSF56219">
    <property type="entry name" value="DNase I-like"/>
    <property type="match status" value="1"/>
</dbReference>
<dbReference type="Proteomes" id="UP000288805">
    <property type="component" value="Unassembled WGS sequence"/>
</dbReference>
<dbReference type="Pfam" id="PF00078">
    <property type="entry name" value="RVT_1"/>
    <property type="match status" value="1"/>
</dbReference>
<evidence type="ECO:0000313" key="2">
    <source>
        <dbReference type="EMBL" id="RVW86223.1"/>
    </source>
</evidence>
<sequence>MGDSVEYPLAWQFEVTCDDPLEAEVPLRVILKDGRSFTLLEGEEEELWEELAAVKGLWGDPWCIAGDFNVVRFPVEKNNGRQMSTTMRDFSGFIEEFDLVDPPLGGGTFTWSGGEGESLKAQLDRFLFSGDWEERISGAMQVLLPIPVSDHWPILLDCGGMRIGGKPSFVLAKKLQALKYDLKRWNKEALGNVTVRKDATLEELNLWDSLERCGPLSEEDRNSQRIARDEPRVRRPDVDQVYFKTLAALDNETLEGHFRKRRFTKLSQVFEEFHVQNTVFRSHNATFLVLIPKKEGASDVQDFGPISLLGSLYKIIAKVLENRLKRVMGKLVLYSQNAFVEGRQILYAVLVANEAINSRKRSAGVGLVCKLDIEKAYDHVNWKFFLSVLEKMGFGPKWRSWIFFCISIVRMAVLVNDTPTKFFSTCRGLRQGDPLSPYLFVLIMEALSSLISKADEKGFIRGFRVMRRNGEGASVSHLLFTDDTILFCEDNRNQLVFWKWVVICFEVVSCLKINLKKSEIIPVGGVEDVDKAAAVFGCKVGNFPTTYLGLPLEAPHNSCRVWDVVQERFKRKLATWKKQYLSKGGRLTLIKSTLSNLPIYFMSLFVIPRKVRIRLEKIQKEFLWEDVEGRRRIHLVRWTTICKDKRGEGGWTTREVRESYGMSLWKDIRKGWEEFFLRTSICIGNGRRTRFWWDYWVGDSKLKELFPLLFRIATHNSAIVADLWGTQGVGERNRRMFQEEEKSDTSLKNLFLQALLEWFLFLLCCLWVRPSLYTASDEQEESRELTLKEVKARKEAMKDFKKWVLMEEVLWRQKSREVWLREGDKNTGYFHRMANSHKRAFQNLLMETREWCPSLAGLDFERIRDEDAAKLEEDFMKRRFSLPLSKLNKEKALGSNGFYFAL</sequence>
<dbReference type="EMBL" id="QGNW01000196">
    <property type="protein sequence ID" value="RVW86223.1"/>
    <property type="molecule type" value="Genomic_DNA"/>
</dbReference>
<name>A0A438HP38_VITVI</name>
<dbReference type="AlphaFoldDB" id="A0A438HP38"/>
<comment type="caution">
    <text evidence="2">The sequence shown here is derived from an EMBL/GenBank/DDBJ whole genome shotgun (WGS) entry which is preliminary data.</text>
</comment>